<comment type="caution">
    <text evidence="13">The sequence shown here is derived from an EMBL/GenBank/DDBJ whole genome shotgun (WGS) entry which is preliminary data.</text>
</comment>
<evidence type="ECO:0000256" key="8">
    <source>
        <dbReference type="ARBA" id="ARBA00022958"/>
    </source>
</evidence>
<dbReference type="AlphaFoldDB" id="A0A3A1Y726"/>
<dbReference type="InterPro" id="IPR027368">
    <property type="entry name" value="MnmE_dom2"/>
</dbReference>
<dbReference type="Gene3D" id="3.30.1360.120">
    <property type="entry name" value="Probable tRNA modification gtpase trme, domain 1"/>
    <property type="match status" value="1"/>
</dbReference>
<feature type="binding site" evidence="10">
    <location>
        <position position="231"/>
    </location>
    <ligand>
        <name>Mg(2+)</name>
        <dbReference type="ChEBI" id="CHEBI:18420"/>
    </ligand>
</feature>
<evidence type="ECO:0000256" key="11">
    <source>
        <dbReference type="RuleBase" id="RU003313"/>
    </source>
</evidence>
<comment type="function">
    <text evidence="10">Exhibits a very high intrinsic GTPase hydrolysis rate. Involved in the addition of a carboxymethylaminomethyl (cmnm) group at the wobble position (U34) of certain tRNAs, forming tRNA-cmnm(5)s(2)U34.</text>
</comment>
<dbReference type="SUPFAM" id="SSF52540">
    <property type="entry name" value="P-loop containing nucleoside triphosphate hydrolases"/>
    <property type="match status" value="1"/>
</dbReference>
<dbReference type="InterPro" id="IPR006073">
    <property type="entry name" value="GTP-bd"/>
</dbReference>
<comment type="cofactor">
    <cofactor evidence="10">
        <name>K(+)</name>
        <dbReference type="ChEBI" id="CHEBI:29103"/>
    </cofactor>
    <text evidence="10">Binds 1 potassium ion per subunit.</text>
</comment>
<dbReference type="OrthoDB" id="9805918at2"/>
<dbReference type="SUPFAM" id="SSF116878">
    <property type="entry name" value="TrmE connector domain"/>
    <property type="match status" value="1"/>
</dbReference>
<feature type="binding site" evidence="10">
    <location>
        <begin position="246"/>
        <end position="252"/>
    </location>
    <ligand>
        <name>GTP</name>
        <dbReference type="ChEBI" id="CHEBI:37565"/>
    </ligand>
</feature>
<keyword evidence="4 10" id="KW-0479">Metal-binding</keyword>
<dbReference type="GO" id="GO:0002098">
    <property type="term" value="P:tRNA wobble uridine modification"/>
    <property type="evidence" value="ECO:0007669"/>
    <property type="project" value="TreeGrafter"/>
</dbReference>
<feature type="binding site" evidence="10">
    <location>
        <position position="227"/>
    </location>
    <ligand>
        <name>K(+)</name>
        <dbReference type="ChEBI" id="CHEBI:29103"/>
    </ligand>
</feature>
<evidence type="ECO:0000256" key="4">
    <source>
        <dbReference type="ARBA" id="ARBA00022723"/>
    </source>
</evidence>
<evidence type="ECO:0000256" key="10">
    <source>
        <dbReference type="HAMAP-Rule" id="MF_00379"/>
    </source>
</evidence>
<keyword evidence="5 10" id="KW-0547">Nucleotide-binding</keyword>
<evidence type="ECO:0000256" key="6">
    <source>
        <dbReference type="ARBA" id="ARBA00022801"/>
    </source>
</evidence>
<keyword evidence="7 10" id="KW-0460">Magnesium</keyword>
<organism evidence="13 14">
    <name type="scientific">Psittacicella melopsittaci</name>
    <dbReference type="NCBI Taxonomy" id="2028576"/>
    <lineage>
        <taxon>Bacteria</taxon>
        <taxon>Pseudomonadati</taxon>
        <taxon>Pseudomonadota</taxon>
        <taxon>Gammaproteobacteria</taxon>
        <taxon>Pasteurellales</taxon>
        <taxon>Psittacicellaceae</taxon>
        <taxon>Psittacicella</taxon>
    </lineage>
</organism>
<evidence type="ECO:0000256" key="3">
    <source>
        <dbReference type="ARBA" id="ARBA00022694"/>
    </source>
</evidence>
<dbReference type="InterPro" id="IPR005225">
    <property type="entry name" value="Small_GTP-bd"/>
</dbReference>
<feature type="binding site" evidence="10">
    <location>
        <position position="451"/>
    </location>
    <ligand>
        <name>(6S)-5-formyl-5,6,7,8-tetrahydrofolate</name>
        <dbReference type="ChEBI" id="CHEBI:57457"/>
    </ligand>
</feature>
<dbReference type="GO" id="GO:0046872">
    <property type="term" value="F:metal ion binding"/>
    <property type="evidence" value="ECO:0007669"/>
    <property type="project" value="UniProtKB-KW"/>
</dbReference>
<sequence length="451" mass="49234">MSNNTDTIVAQATAIGRGSVGIIRVSGPNAKAIATKVTNKELKPRHATYLPFFTGDTTPLDYGLAIFFPNPHSFTGEDVVEFQGHGGPVVQQALQEFIVSTGLARYAQPGEFSHQAFVNGKLDLVQAEAIADLINASSLQAAKGAINSLQGEFSVKVHQIVDKLIRLRTYLEAGMDFPDEEIDILEDSFVQTELYSIQTQLEQIKASAQQGKILRDGISAVIVGQPNAGKSSLLNALSGEQSAIVTEIAGTTRDTLKEFIQIDGLPLHIIDTAGLRETADKVELIGIERAYQAMEKADVIIIVADSKDFTKELSLLPETIFEKDIPKILITNKIDQHQEQPWSNKQGNIYSLGLSAQTQAGLENLKEALKEIIGYNNTSEGTIIARQRHLQAIAQALEYFNNASFYLQQGVLPELIADDLRMAQNKLSEITGRFTADDLLTSIFSTFCIGK</sequence>
<proteinExistence type="inferred from homology"/>
<feature type="binding site" evidence="10">
    <location>
        <position position="121"/>
    </location>
    <ligand>
        <name>(6S)-5-formyl-5,6,7,8-tetrahydrofolate</name>
        <dbReference type="ChEBI" id="CHEBI:57457"/>
    </ligand>
</feature>
<evidence type="ECO:0000256" key="1">
    <source>
        <dbReference type="ARBA" id="ARBA00011043"/>
    </source>
</evidence>
<dbReference type="FunFam" id="3.40.50.300:FF:001376">
    <property type="entry name" value="tRNA modification GTPase MnmE"/>
    <property type="match status" value="1"/>
</dbReference>
<feature type="binding site" evidence="10">
    <location>
        <begin position="227"/>
        <end position="232"/>
    </location>
    <ligand>
        <name>GTP</name>
        <dbReference type="ChEBI" id="CHEBI:37565"/>
    </ligand>
</feature>
<comment type="subcellular location">
    <subcellularLocation>
        <location evidence="10">Cytoplasm</location>
    </subcellularLocation>
</comment>
<dbReference type="PROSITE" id="PS51709">
    <property type="entry name" value="G_TRME"/>
    <property type="match status" value="1"/>
</dbReference>
<dbReference type="InterPro" id="IPR027266">
    <property type="entry name" value="TrmE/GcvT-like"/>
</dbReference>
<dbReference type="Pfam" id="PF10396">
    <property type="entry name" value="TrmE_N"/>
    <property type="match status" value="1"/>
</dbReference>
<dbReference type="InterPro" id="IPR027417">
    <property type="entry name" value="P-loop_NTPase"/>
</dbReference>
<evidence type="ECO:0000313" key="14">
    <source>
        <dbReference type="Proteomes" id="UP000266258"/>
    </source>
</evidence>
<feature type="binding site" evidence="10">
    <location>
        <position position="252"/>
    </location>
    <ligand>
        <name>Mg(2+)</name>
        <dbReference type="ChEBI" id="CHEBI:18420"/>
    </ligand>
</feature>
<dbReference type="Pfam" id="PF12631">
    <property type="entry name" value="MnmE_helical"/>
    <property type="match status" value="1"/>
</dbReference>
<dbReference type="EC" id="3.6.-.-" evidence="10"/>
<comment type="subunit">
    <text evidence="10">Homodimer. Heterotetramer of two MnmE and two MnmG subunits.</text>
</comment>
<comment type="similarity">
    <text evidence="1 10 11">Belongs to the TRAFAC class TrmE-Era-EngA-EngB-Septin-like GTPase superfamily. TrmE GTPase family.</text>
</comment>
<evidence type="ECO:0000256" key="9">
    <source>
        <dbReference type="ARBA" id="ARBA00023134"/>
    </source>
</evidence>
<dbReference type="InterPro" id="IPR031168">
    <property type="entry name" value="G_TrmE"/>
</dbReference>
<feature type="binding site" evidence="10">
    <location>
        <position position="81"/>
    </location>
    <ligand>
        <name>(6S)-5-formyl-5,6,7,8-tetrahydrofolate</name>
        <dbReference type="ChEBI" id="CHEBI:57457"/>
    </ligand>
</feature>
<comment type="caution">
    <text evidence="10">Lacks conserved residue(s) required for the propagation of feature annotation.</text>
</comment>
<dbReference type="Proteomes" id="UP000266258">
    <property type="component" value="Unassembled WGS sequence"/>
</dbReference>
<gene>
    <name evidence="10" type="primary">mnmE</name>
    <name evidence="10" type="synonym">trmE</name>
    <name evidence="13" type="ORF">CJP74_06165</name>
</gene>
<dbReference type="CDD" id="cd04164">
    <property type="entry name" value="trmE"/>
    <property type="match status" value="1"/>
</dbReference>
<dbReference type="CDD" id="cd14858">
    <property type="entry name" value="TrmE_N"/>
    <property type="match status" value="1"/>
</dbReference>
<evidence type="ECO:0000256" key="5">
    <source>
        <dbReference type="ARBA" id="ARBA00022741"/>
    </source>
</evidence>
<dbReference type="NCBIfam" id="TIGR00231">
    <property type="entry name" value="small_GTP"/>
    <property type="match status" value="1"/>
</dbReference>
<dbReference type="HAMAP" id="MF_00379">
    <property type="entry name" value="GTPase_MnmE"/>
    <property type="match status" value="1"/>
</dbReference>
<dbReference type="GO" id="GO:0003924">
    <property type="term" value="F:GTPase activity"/>
    <property type="evidence" value="ECO:0007669"/>
    <property type="project" value="UniProtKB-UniRule"/>
</dbReference>
<dbReference type="NCBIfam" id="NF003661">
    <property type="entry name" value="PRK05291.1-3"/>
    <property type="match status" value="1"/>
</dbReference>
<accession>A0A3A1Y726</accession>
<dbReference type="InterPro" id="IPR025867">
    <property type="entry name" value="MnmE_helical"/>
</dbReference>
<dbReference type="NCBIfam" id="TIGR00450">
    <property type="entry name" value="mnmE_trmE_thdF"/>
    <property type="match status" value="1"/>
</dbReference>
<evidence type="ECO:0000259" key="12">
    <source>
        <dbReference type="PROSITE" id="PS51709"/>
    </source>
</evidence>
<evidence type="ECO:0000313" key="13">
    <source>
        <dbReference type="EMBL" id="RIY31864.1"/>
    </source>
</evidence>
<feature type="binding site" evidence="10">
    <location>
        <position position="248"/>
    </location>
    <ligand>
        <name>K(+)</name>
        <dbReference type="ChEBI" id="CHEBI:29103"/>
    </ligand>
</feature>
<keyword evidence="9 10" id="KW-0342">GTP-binding</keyword>
<dbReference type="PANTHER" id="PTHR42714">
    <property type="entry name" value="TRNA MODIFICATION GTPASE GTPBP3"/>
    <property type="match status" value="1"/>
</dbReference>
<keyword evidence="14" id="KW-1185">Reference proteome</keyword>
<reference evidence="13 14" key="1">
    <citation type="submission" date="2017-08" db="EMBL/GenBank/DDBJ databases">
        <title>Reclassification of Bisgaard taxon 37 and 44.</title>
        <authorList>
            <person name="Christensen H."/>
        </authorList>
    </citation>
    <scope>NUCLEOTIDE SEQUENCE [LARGE SCALE GENOMIC DNA]</scope>
    <source>
        <strain evidence="13 14">B96_4</strain>
    </source>
</reference>
<dbReference type="EMBL" id="NRJH01000052">
    <property type="protein sequence ID" value="RIY31864.1"/>
    <property type="molecule type" value="Genomic_DNA"/>
</dbReference>
<dbReference type="Pfam" id="PF01926">
    <property type="entry name" value="MMR_HSR1"/>
    <property type="match status" value="1"/>
</dbReference>
<feature type="domain" description="TrmE-type G" evidence="12">
    <location>
        <begin position="217"/>
        <end position="374"/>
    </location>
</feature>
<dbReference type="RefSeq" id="WP_119497402.1">
    <property type="nucleotide sequence ID" value="NZ_NRJH01000052.1"/>
</dbReference>
<evidence type="ECO:0000256" key="2">
    <source>
        <dbReference type="ARBA" id="ARBA00022490"/>
    </source>
</evidence>
<dbReference type="GO" id="GO:0005829">
    <property type="term" value="C:cytosol"/>
    <property type="evidence" value="ECO:0007669"/>
    <property type="project" value="TreeGrafter"/>
</dbReference>
<keyword evidence="6 10" id="KW-0378">Hydrolase</keyword>
<dbReference type="Gene3D" id="1.20.120.430">
    <property type="entry name" value="tRNA modification GTPase MnmE domain 2"/>
    <property type="match status" value="1"/>
</dbReference>
<dbReference type="PANTHER" id="PTHR42714:SF2">
    <property type="entry name" value="TRNA MODIFICATION GTPASE GTPBP3, MITOCHONDRIAL"/>
    <property type="match status" value="1"/>
</dbReference>
<keyword evidence="2 10" id="KW-0963">Cytoplasm</keyword>
<evidence type="ECO:0000256" key="7">
    <source>
        <dbReference type="ARBA" id="ARBA00022842"/>
    </source>
</evidence>
<dbReference type="PRINTS" id="PR00326">
    <property type="entry name" value="GTP1OBG"/>
</dbReference>
<feature type="binding site" evidence="10">
    <location>
        <position position="251"/>
    </location>
    <ligand>
        <name>K(+)</name>
        <dbReference type="ChEBI" id="CHEBI:29103"/>
    </ligand>
</feature>
<keyword evidence="8 10" id="KW-0630">Potassium</keyword>
<feature type="binding site" evidence="10">
    <location>
        <position position="24"/>
    </location>
    <ligand>
        <name>(6S)-5-formyl-5,6,7,8-tetrahydrofolate</name>
        <dbReference type="ChEBI" id="CHEBI:57457"/>
    </ligand>
</feature>
<protein>
    <recommendedName>
        <fullName evidence="10">tRNA modification GTPase MnmE</fullName>
        <ecNumber evidence="10">3.6.-.-</ecNumber>
    </recommendedName>
</protein>
<keyword evidence="3 10" id="KW-0819">tRNA processing</keyword>
<dbReference type="InterPro" id="IPR018948">
    <property type="entry name" value="GTP-bd_TrmE_N"/>
</dbReference>
<dbReference type="GO" id="GO:0030488">
    <property type="term" value="P:tRNA methylation"/>
    <property type="evidence" value="ECO:0007669"/>
    <property type="project" value="TreeGrafter"/>
</dbReference>
<dbReference type="InterPro" id="IPR004520">
    <property type="entry name" value="GTPase_MnmE"/>
</dbReference>
<dbReference type="Gene3D" id="3.40.50.300">
    <property type="entry name" value="P-loop containing nucleotide triphosphate hydrolases"/>
    <property type="match status" value="1"/>
</dbReference>
<feature type="binding site" evidence="10">
    <location>
        <begin position="271"/>
        <end position="274"/>
    </location>
    <ligand>
        <name>GTP</name>
        <dbReference type="ChEBI" id="CHEBI:37565"/>
    </ligand>
</feature>
<dbReference type="GO" id="GO:0005525">
    <property type="term" value="F:GTP binding"/>
    <property type="evidence" value="ECO:0007669"/>
    <property type="project" value="UniProtKB-UniRule"/>
</dbReference>
<name>A0A3A1Y726_9GAMM</name>
<feature type="binding site" evidence="10">
    <location>
        <position position="246"/>
    </location>
    <ligand>
        <name>K(+)</name>
        <dbReference type="ChEBI" id="CHEBI:29103"/>
    </ligand>
</feature>